<feature type="non-terminal residue" evidence="1">
    <location>
        <position position="76"/>
    </location>
</feature>
<proteinExistence type="predicted"/>
<organism evidence="1 2">
    <name type="scientific">Aspergillus welwitschiae</name>
    <dbReference type="NCBI Taxonomy" id="1341132"/>
    <lineage>
        <taxon>Eukaryota</taxon>
        <taxon>Fungi</taxon>
        <taxon>Dikarya</taxon>
        <taxon>Ascomycota</taxon>
        <taxon>Pezizomycotina</taxon>
        <taxon>Eurotiomycetes</taxon>
        <taxon>Eurotiomycetidae</taxon>
        <taxon>Eurotiales</taxon>
        <taxon>Aspergillaceae</taxon>
        <taxon>Aspergillus</taxon>
        <taxon>Aspergillus subgen. Circumdati</taxon>
    </lineage>
</organism>
<gene>
    <name evidence="1" type="ORF">BDQ94DRAFT_155823</name>
</gene>
<dbReference type="Proteomes" id="UP000253729">
    <property type="component" value="Unassembled WGS sequence"/>
</dbReference>
<dbReference type="RefSeq" id="XP_026619259.1">
    <property type="nucleotide sequence ID" value="XM_026768542.1"/>
</dbReference>
<accession>A0A3F3PHA7</accession>
<name>A0A3F3PHA7_9EURO</name>
<evidence type="ECO:0000313" key="1">
    <source>
        <dbReference type="EMBL" id="RDH26237.1"/>
    </source>
</evidence>
<protein>
    <submittedName>
        <fullName evidence="1">Uncharacterized protein</fullName>
    </submittedName>
</protein>
<evidence type="ECO:0000313" key="2">
    <source>
        <dbReference type="Proteomes" id="UP000253729"/>
    </source>
</evidence>
<dbReference type="AlphaFoldDB" id="A0A3F3PHA7"/>
<sequence>KSRDSNEKRTRLRPQCREALANHICNSFPAQIRSTILNKLTYLDDRLAVRVYPRAVRLKQAQGMGMPGRLLMQRHI</sequence>
<dbReference type="EMBL" id="KZ852199">
    <property type="protein sequence ID" value="RDH26237.1"/>
    <property type="molecule type" value="Genomic_DNA"/>
</dbReference>
<keyword evidence="2" id="KW-1185">Reference proteome</keyword>
<reference evidence="1 2" key="1">
    <citation type="submission" date="2018-07" db="EMBL/GenBank/DDBJ databases">
        <title>The genomes of Aspergillus section Nigri reveals drivers in fungal speciation.</title>
        <authorList>
            <consortium name="DOE Joint Genome Institute"/>
            <person name="Vesth T.C."/>
            <person name="Nybo J."/>
            <person name="Theobald S."/>
            <person name="Brandl J."/>
            <person name="Frisvad J.C."/>
            <person name="Nielsen K.F."/>
            <person name="Lyhne E.K."/>
            <person name="Kogle M.E."/>
            <person name="Kuo A."/>
            <person name="Riley R."/>
            <person name="Clum A."/>
            <person name="Nolan M."/>
            <person name="Lipzen A."/>
            <person name="Salamov A."/>
            <person name="Henrissat B."/>
            <person name="Wiebenga A."/>
            <person name="De vries R.P."/>
            <person name="Grigoriev I.V."/>
            <person name="Mortensen U.H."/>
            <person name="Andersen M.R."/>
            <person name="Baker S.E."/>
        </authorList>
    </citation>
    <scope>NUCLEOTIDE SEQUENCE [LARGE SCALE GENOMIC DNA]</scope>
    <source>
        <strain evidence="1 2">CBS 139.54b</strain>
    </source>
</reference>
<feature type="non-terminal residue" evidence="1">
    <location>
        <position position="1"/>
    </location>
</feature>
<dbReference type="GeneID" id="38136898"/>